<comment type="caution">
    <text evidence="2">The sequence shown here is derived from an EMBL/GenBank/DDBJ whole genome shotgun (WGS) entry which is preliminary data.</text>
</comment>
<dbReference type="InterPro" id="IPR004156">
    <property type="entry name" value="OATP"/>
</dbReference>
<dbReference type="GO" id="GO:0043252">
    <property type="term" value="P:sodium-independent organic anion transport"/>
    <property type="evidence" value="ECO:0007669"/>
    <property type="project" value="TreeGrafter"/>
</dbReference>
<protein>
    <submittedName>
        <fullName evidence="2">Uncharacterized protein</fullName>
    </submittedName>
</protein>
<keyword evidence="1" id="KW-1133">Transmembrane helix</keyword>
<sequence length="58" mass="6750">MLRLFVDFDRVNPATIDLKPSDPRWIGAWWLGLLISSSILAIISVPYFFFPREITPEK</sequence>
<accession>A0A401QAI5</accession>
<dbReference type="GO" id="GO:0016323">
    <property type="term" value="C:basolateral plasma membrane"/>
    <property type="evidence" value="ECO:0007669"/>
    <property type="project" value="TreeGrafter"/>
</dbReference>
<dbReference type="PANTHER" id="PTHR11388:SF14">
    <property type="entry name" value="SOLUTE CARRIER ORGANIC ANION TRANSPORTER FAMILY MEMBER 2A1"/>
    <property type="match status" value="1"/>
</dbReference>
<gene>
    <name evidence="2" type="ORF">scyTo_0021597</name>
</gene>
<evidence type="ECO:0000313" key="2">
    <source>
        <dbReference type="EMBL" id="GCB82393.1"/>
    </source>
</evidence>
<dbReference type="Proteomes" id="UP000288216">
    <property type="component" value="Unassembled WGS sequence"/>
</dbReference>
<dbReference type="AlphaFoldDB" id="A0A401QAI5"/>
<reference evidence="2 3" key="1">
    <citation type="journal article" date="2018" name="Nat. Ecol. Evol.">
        <title>Shark genomes provide insights into elasmobranch evolution and the origin of vertebrates.</title>
        <authorList>
            <person name="Hara Y"/>
            <person name="Yamaguchi K"/>
            <person name="Onimaru K"/>
            <person name="Kadota M"/>
            <person name="Koyanagi M"/>
            <person name="Keeley SD"/>
            <person name="Tatsumi K"/>
            <person name="Tanaka K"/>
            <person name="Motone F"/>
            <person name="Kageyama Y"/>
            <person name="Nozu R"/>
            <person name="Adachi N"/>
            <person name="Nishimura O"/>
            <person name="Nakagawa R"/>
            <person name="Tanegashima C"/>
            <person name="Kiyatake I"/>
            <person name="Matsumoto R"/>
            <person name="Murakumo K"/>
            <person name="Nishida K"/>
            <person name="Terakita A"/>
            <person name="Kuratani S"/>
            <person name="Sato K"/>
            <person name="Hyodo S Kuraku.S."/>
        </authorList>
    </citation>
    <scope>NUCLEOTIDE SEQUENCE [LARGE SCALE GENOMIC DNA]</scope>
</reference>
<organism evidence="2 3">
    <name type="scientific">Scyliorhinus torazame</name>
    <name type="common">Cloudy catshark</name>
    <name type="synonym">Catulus torazame</name>
    <dbReference type="NCBI Taxonomy" id="75743"/>
    <lineage>
        <taxon>Eukaryota</taxon>
        <taxon>Metazoa</taxon>
        <taxon>Chordata</taxon>
        <taxon>Craniata</taxon>
        <taxon>Vertebrata</taxon>
        <taxon>Chondrichthyes</taxon>
        <taxon>Elasmobranchii</taxon>
        <taxon>Galeomorphii</taxon>
        <taxon>Galeoidea</taxon>
        <taxon>Carcharhiniformes</taxon>
        <taxon>Scyliorhinidae</taxon>
        <taxon>Scyliorhinus</taxon>
    </lineage>
</organism>
<keyword evidence="1" id="KW-0472">Membrane</keyword>
<feature type="non-terminal residue" evidence="2">
    <location>
        <position position="58"/>
    </location>
</feature>
<evidence type="ECO:0000256" key="1">
    <source>
        <dbReference type="SAM" id="Phobius"/>
    </source>
</evidence>
<dbReference type="Pfam" id="PF03137">
    <property type="entry name" value="OATP"/>
    <property type="match status" value="1"/>
</dbReference>
<proteinExistence type="predicted"/>
<dbReference type="PANTHER" id="PTHR11388">
    <property type="entry name" value="ORGANIC ANION TRANSPORTER"/>
    <property type="match status" value="1"/>
</dbReference>
<keyword evidence="1" id="KW-0812">Transmembrane</keyword>
<dbReference type="GO" id="GO:0015347">
    <property type="term" value="F:sodium-independent organic anion transmembrane transporter activity"/>
    <property type="evidence" value="ECO:0007669"/>
    <property type="project" value="TreeGrafter"/>
</dbReference>
<keyword evidence="3" id="KW-1185">Reference proteome</keyword>
<evidence type="ECO:0000313" key="3">
    <source>
        <dbReference type="Proteomes" id="UP000288216"/>
    </source>
</evidence>
<dbReference type="STRING" id="75743.A0A401QAI5"/>
<dbReference type="EMBL" id="BFAA01019436">
    <property type="protein sequence ID" value="GCB82393.1"/>
    <property type="molecule type" value="Genomic_DNA"/>
</dbReference>
<feature type="transmembrane region" description="Helical" evidence="1">
    <location>
        <begin position="28"/>
        <end position="50"/>
    </location>
</feature>
<name>A0A401QAI5_SCYTO</name>
<dbReference type="GO" id="GO:0015132">
    <property type="term" value="F:prostaglandin transmembrane transporter activity"/>
    <property type="evidence" value="ECO:0007669"/>
    <property type="project" value="TreeGrafter"/>
</dbReference>